<gene>
    <name evidence="2" type="ORF">RXA29_09125</name>
</gene>
<dbReference type="RefSeq" id="WP_316394302.1">
    <property type="nucleotide sequence ID" value="NZ_CP136339.1"/>
</dbReference>
<dbReference type="InterPro" id="IPR012337">
    <property type="entry name" value="RNaseH-like_sf"/>
</dbReference>
<feature type="domain" description="3'-5' exoribonuclease Rv2179c-like" evidence="1">
    <location>
        <begin position="3"/>
        <end position="176"/>
    </location>
</feature>
<dbReference type="EC" id="3.1.-.-" evidence="2"/>
<keyword evidence="2" id="KW-0540">Nuclease</keyword>
<dbReference type="EMBL" id="CP136339">
    <property type="protein sequence ID" value="WOA54353.1"/>
    <property type="molecule type" value="Genomic_DNA"/>
</dbReference>
<dbReference type="Proteomes" id="UP001304423">
    <property type="component" value="Chromosome"/>
</dbReference>
<dbReference type="InterPro" id="IPR036397">
    <property type="entry name" value="RNaseH_sf"/>
</dbReference>
<keyword evidence="2" id="KW-0378">Hydrolase</keyword>
<evidence type="ECO:0000259" key="1">
    <source>
        <dbReference type="Pfam" id="PF16473"/>
    </source>
</evidence>
<evidence type="ECO:0000313" key="2">
    <source>
        <dbReference type="EMBL" id="WOA54353.1"/>
    </source>
</evidence>
<evidence type="ECO:0000313" key="3">
    <source>
        <dbReference type="Proteomes" id="UP001304423"/>
    </source>
</evidence>
<keyword evidence="2" id="KW-0269">Exonuclease</keyword>
<dbReference type="SUPFAM" id="SSF53098">
    <property type="entry name" value="Ribonuclease H-like"/>
    <property type="match status" value="1"/>
</dbReference>
<dbReference type="Gene3D" id="3.30.420.10">
    <property type="entry name" value="Ribonuclease H-like superfamily/Ribonuclease H"/>
    <property type="match status" value="1"/>
</dbReference>
<accession>A0AAX4F3X1</accession>
<dbReference type="GO" id="GO:0003676">
    <property type="term" value="F:nucleic acid binding"/>
    <property type="evidence" value="ECO:0007669"/>
    <property type="project" value="InterPro"/>
</dbReference>
<dbReference type="GO" id="GO:0004527">
    <property type="term" value="F:exonuclease activity"/>
    <property type="evidence" value="ECO:0007669"/>
    <property type="project" value="UniProtKB-KW"/>
</dbReference>
<name>A0AAX4F3X1_9GAMM</name>
<protein>
    <submittedName>
        <fullName evidence="2">3'-5' exonuclease</fullName>
        <ecNumber evidence="2">3.1.-.-</ecNumber>
    </submittedName>
</protein>
<dbReference type="AlphaFoldDB" id="A0AAX4F3X1"/>
<sequence length="245" mass="26997">MKDVMIDLETLGKNKNAPIASIGAVFFEPETGELGEKFYCRVDFENDMKNGAIPDGGTIKWWLKQSPEARAELVSDDAIPIWDAVNKFSDWLTDNADDLNIVNIWASSPSFDCVILSAAFERAETDIPWKYWNECDVRTMKFIGRLLGVDLRLFTGTVAHHALSDAVNQAGLVSAVLRALAIPSTAASMVPDGIARELMVRGVDRLGAYIVSMGYPYDDDWAMLAKCVDSFIKQTRPVTPEGGAQ</sequence>
<organism evidence="2 3">
    <name type="scientific">Dickeya solani</name>
    <dbReference type="NCBI Taxonomy" id="1089444"/>
    <lineage>
        <taxon>Bacteria</taxon>
        <taxon>Pseudomonadati</taxon>
        <taxon>Pseudomonadota</taxon>
        <taxon>Gammaproteobacteria</taxon>
        <taxon>Enterobacterales</taxon>
        <taxon>Pectobacteriaceae</taxon>
        <taxon>Dickeya</taxon>
    </lineage>
</organism>
<dbReference type="Pfam" id="PF16473">
    <property type="entry name" value="Rv2179c-like"/>
    <property type="match status" value="1"/>
</dbReference>
<dbReference type="InterPro" id="IPR033390">
    <property type="entry name" value="Rv2179c-like"/>
</dbReference>
<reference evidence="2" key="1">
    <citation type="submission" date="2023-10" db="EMBL/GenBank/DDBJ databases">
        <title>Clonality and diversity in the soft rot Dickeya solani phytopathogen.</title>
        <authorList>
            <person name="Pedron J."/>
            <person name="Van Gijsegem F."/>
            <person name="Portier P."/>
            <person name="Taghouti G."/>
        </authorList>
    </citation>
    <scope>NUCLEOTIDE SEQUENCE</scope>
    <source>
        <strain evidence="2">CFBP5647</strain>
    </source>
</reference>
<proteinExistence type="predicted"/>